<dbReference type="AlphaFoldDB" id="A0AAW1N1W4"/>
<organism evidence="1 2">
    <name type="scientific">Popillia japonica</name>
    <name type="common">Japanese beetle</name>
    <dbReference type="NCBI Taxonomy" id="7064"/>
    <lineage>
        <taxon>Eukaryota</taxon>
        <taxon>Metazoa</taxon>
        <taxon>Ecdysozoa</taxon>
        <taxon>Arthropoda</taxon>
        <taxon>Hexapoda</taxon>
        <taxon>Insecta</taxon>
        <taxon>Pterygota</taxon>
        <taxon>Neoptera</taxon>
        <taxon>Endopterygota</taxon>
        <taxon>Coleoptera</taxon>
        <taxon>Polyphaga</taxon>
        <taxon>Scarabaeiformia</taxon>
        <taxon>Scarabaeidae</taxon>
        <taxon>Rutelinae</taxon>
        <taxon>Popillia</taxon>
    </lineage>
</organism>
<gene>
    <name evidence="1" type="ORF">QE152_g3569</name>
</gene>
<proteinExistence type="predicted"/>
<sequence>MLRGNKNKEFTFVVQLIDILEEYDVESGDIYITPTDGEETDADSDLSDDDHAGNICYLGPAILRAESEFVPSHHSFEIEAGTV</sequence>
<keyword evidence="2" id="KW-1185">Reference proteome</keyword>
<protein>
    <submittedName>
        <fullName evidence="1">Uncharacterized protein</fullName>
    </submittedName>
</protein>
<evidence type="ECO:0000313" key="1">
    <source>
        <dbReference type="EMBL" id="KAK9753262.1"/>
    </source>
</evidence>
<name>A0AAW1N1W4_POPJA</name>
<evidence type="ECO:0000313" key="2">
    <source>
        <dbReference type="Proteomes" id="UP001458880"/>
    </source>
</evidence>
<dbReference type="Proteomes" id="UP001458880">
    <property type="component" value="Unassembled WGS sequence"/>
</dbReference>
<accession>A0AAW1N1W4</accession>
<comment type="caution">
    <text evidence="1">The sequence shown here is derived from an EMBL/GenBank/DDBJ whole genome shotgun (WGS) entry which is preliminary data.</text>
</comment>
<reference evidence="1 2" key="1">
    <citation type="journal article" date="2024" name="BMC Genomics">
        <title>De novo assembly and annotation of Popillia japonica's genome with initial clues to its potential as an invasive pest.</title>
        <authorList>
            <person name="Cucini C."/>
            <person name="Boschi S."/>
            <person name="Funari R."/>
            <person name="Cardaioli E."/>
            <person name="Iannotti N."/>
            <person name="Marturano G."/>
            <person name="Paoli F."/>
            <person name="Bruttini M."/>
            <person name="Carapelli A."/>
            <person name="Frati F."/>
            <person name="Nardi F."/>
        </authorList>
    </citation>
    <scope>NUCLEOTIDE SEQUENCE [LARGE SCALE GENOMIC DNA]</scope>
    <source>
        <strain evidence="1">DMR45628</strain>
    </source>
</reference>
<dbReference type="EMBL" id="JASPKY010000015">
    <property type="protein sequence ID" value="KAK9753262.1"/>
    <property type="molecule type" value="Genomic_DNA"/>
</dbReference>